<dbReference type="RefSeq" id="WP_006943194.1">
    <property type="nucleotide sequence ID" value="NZ_GL538212.1"/>
</dbReference>
<proteinExistence type="inferred from homology"/>
<dbReference type="UniPathway" id="UPA00148">
    <property type="reaction ID" value="UER00236"/>
</dbReference>
<protein>
    <recommendedName>
        <fullName evidence="16">Adenosylcobinamide kinase</fullName>
        <ecNumber evidence="8">2.7.1.156</ecNumber>
        <ecNumber evidence="9">2.7.7.62</ecNumber>
    </recommendedName>
    <alternativeName>
        <fullName evidence="17">Adenosylcobinamide-phosphate guanylyltransferase</fullName>
    </alternativeName>
</protein>
<evidence type="ECO:0000256" key="15">
    <source>
        <dbReference type="ARBA" id="ARBA00023134"/>
    </source>
</evidence>
<comment type="catalytic activity">
    <reaction evidence="3">
        <text>adenosylcob(III)inamide + GTP = adenosylcob(III)inamide phosphate + GDP + H(+)</text>
        <dbReference type="Rhea" id="RHEA:15765"/>
        <dbReference type="ChEBI" id="CHEBI:2480"/>
        <dbReference type="ChEBI" id="CHEBI:15378"/>
        <dbReference type="ChEBI" id="CHEBI:37565"/>
        <dbReference type="ChEBI" id="CHEBI:58189"/>
        <dbReference type="ChEBI" id="CHEBI:58502"/>
        <dbReference type="EC" id="2.7.1.156"/>
    </reaction>
</comment>
<dbReference type="InterPro" id="IPR003203">
    <property type="entry name" value="CobU/CobP"/>
</dbReference>
<accession>E2ZE85</accession>
<organism evidence="20 21">
    <name type="scientific">Megasphaera micronuciformis F0359</name>
    <dbReference type="NCBI Taxonomy" id="706434"/>
    <lineage>
        <taxon>Bacteria</taxon>
        <taxon>Bacillati</taxon>
        <taxon>Bacillota</taxon>
        <taxon>Negativicutes</taxon>
        <taxon>Veillonellales</taxon>
        <taxon>Veillonellaceae</taxon>
        <taxon>Megasphaera</taxon>
    </lineage>
</organism>
<name>E2ZE85_9FIRM</name>
<comment type="catalytic activity">
    <reaction evidence="2">
        <text>adenosylcob(III)inamide phosphate + GTP + H(+) = adenosylcob(III)inamide-GDP + diphosphate</text>
        <dbReference type="Rhea" id="RHEA:22712"/>
        <dbReference type="ChEBI" id="CHEBI:15378"/>
        <dbReference type="ChEBI" id="CHEBI:33019"/>
        <dbReference type="ChEBI" id="CHEBI:37565"/>
        <dbReference type="ChEBI" id="CHEBI:58502"/>
        <dbReference type="ChEBI" id="CHEBI:60487"/>
        <dbReference type="EC" id="2.7.7.62"/>
    </reaction>
</comment>
<dbReference type="PIRSF" id="PIRSF006135">
    <property type="entry name" value="CobU"/>
    <property type="match status" value="1"/>
</dbReference>
<dbReference type="GO" id="GO:0043752">
    <property type="term" value="F:adenosylcobinamide kinase activity"/>
    <property type="evidence" value="ECO:0007669"/>
    <property type="project" value="UniProtKB-EC"/>
</dbReference>
<dbReference type="EC" id="2.7.7.62" evidence="9"/>
<dbReference type="CDD" id="cd00544">
    <property type="entry name" value="CobU"/>
    <property type="match status" value="1"/>
</dbReference>
<dbReference type="eggNOG" id="COG2087">
    <property type="taxonomic scope" value="Bacteria"/>
</dbReference>
<comment type="catalytic activity">
    <reaction evidence="1">
        <text>adenosylcob(III)inamide + ATP = adenosylcob(III)inamide phosphate + ADP + H(+)</text>
        <dbReference type="Rhea" id="RHEA:15769"/>
        <dbReference type="ChEBI" id="CHEBI:2480"/>
        <dbReference type="ChEBI" id="CHEBI:15378"/>
        <dbReference type="ChEBI" id="CHEBI:30616"/>
        <dbReference type="ChEBI" id="CHEBI:58502"/>
        <dbReference type="ChEBI" id="CHEBI:456216"/>
        <dbReference type="EC" id="2.7.1.156"/>
    </reaction>
</comment>
<dbReference type="PANTHER" id="PTHR34848:SF1">
    <property type="entry name" value="BIFUNCTIONAL ADENOSYLCOBALAMIN BIOSYNTHESIS PROTEIN COBU"/>
    <property type="match status" value="1"/>
</dbReference>
<evidence type="ECO:0000256" key="19">
    <source>
        <dbReference type="PIRSR" id="PIRSR006135-2"/>
    </source>
</evidence>
<evidence type="ECO:0000313" key="21">
    <source>
        <dbReference type="Proteomes" id="UP000003195"/>
    </source>
</evidence>
<reference evidence="20 21" key="1">
    <citation type="submission" date="2010-08" db="EMBL/GenBank/DDBJ databases">
        <authorList>
            <person name="Weinstock G."/>
            <person name="Sodergren E."/>
            <person name="Clifton S."/>
            <person name="Fulton L."/>
            <person name="Fulton B."/>
            <person name="Courtney L."/>
            <person name="Fronick C."/>
            <person name="Harrison M."/>
            <person name="Strong C."/>
            <person name="Farmer C."/>
            <person name="Delahaunty K."/>
            <person name="Markovic C."/>
            <person name="Hall O."/>
            <person name="Minx P."/>
            <person name="Tomlinson C."/>
            <person name="Mitreva M."/>
            <person name="Hou S."/>
            <person name="Chen J."/>
            <person name="Wollam A."/>
            <person name="Pepin K.H."/>
            <person name="Johnson M."/>
            <person name="Bhonagiri V."/>
            <person name="Zhang X."/>
            <person name="Suruliraj S."/>
            <person name="Warren W."/>
            <person name="Chinwalla A."/>
            <person name="Mardis E.R."/>
            <person name="Wilson R.K."/>
        </authorList>
    </citation>
    <scope>NUCLEOTIDE SEQUENCE [LARGE SCALE GENOMIC DNA]</scope>
    <source>
        <strain evidence="20 21">F0359</strain>
    </source>
</reference>
<dbReference type="GO" id="GO:0008820">
    <property type="term" value="F:cobinamide phosphate guanylyltransferase activity"/>
    <property type="evidence" value="ECO:0007669"/>
    <property type="project" value="UniProtKB-EC"/>
</dbReference>
<dbReference type="EC" id="2.7.1.156" evidence="8"/>
<gene>
    <name evidence="20" type="primary">cobU</name>
    <name evidence="20" type="ORF">HMPREF9429_01787</name>
</gene>
<keyword evidence="15 19" id="KW-0342">GTP-binding</keyword>
<keyword evidence="10" id="KW-0169">Cobalamin biosynthesis</keyword>
<keyword evidence="21" id="KW-1185">Reference proteome</keyword>
<evidence type="ECO:0000256" key="9">
    <source>
        <dbReference type="ARBA" id="ARBA00012523"/>
    </source>
</evidence>
<keyword evidence="11 20" id="KW-0808">Transferase</keyword>
<evidence type="ECO:0000256" key="16">
    <source>
        <dbReference type="ARBA" id="ARBA00029570"/>
    </source>
</evidence>
<comment type="similarity">
    <text evidence="7">Belongs to the CobU/CobP family.</text>
</comment>
<dbReference type="Pfam" id="PF02283">
    <property type="entry name" value="CobU"/>
    <property type="match status" value="1"/>
</dbReference>
<evidence type="ECO:0000256" key="10">
    <source>
        <dbReference type="ARBA" id="ARBA00022573"/>
    </source>
</evidence>
<evidence type="ECO:0000256" key="3">
    <source>
        <dbReference type="ARBA" id="ARBA00001522"/>
    </source>
</evidence>
<evidence type="ECO:0000256" key="5">
    <source>
        <dbReference type="ARBA" id="ARBA00004692"/>
    </source>
</evidence>
<evidence type="ECO:0000256" key="6">
    <source>
        <dbReference type="ARBA" id="ARBA00005159"/>
    </source>
</evidence>
<comment type="pathway">
    <text evidence="6">Cofactor biosynthesis; adenosylcobalamin biosynthesis; adenosylcobalamin from cob(II)yrinate a,c-diamide: step 5/7.</text>
</comment>
<dbReference type="STRING" id="706434.HMPREF9429_01787"/>
<evidence type="ECO:0000256" key="2">
    <source>
        <dbReference type="ARBA" id="ARBA00000711"/>
    </source>
</evidence>
<sequence length="188" mass="20327">MGTLIVVTGGSRSGKSEFAENLARQRSKKTVYIATAVADDEEMKARVARHQKRRPKGWQTVEAACDLPNVTAQAACKYETVLIDSLTTYAASFLYAHRHDESQDTENAALQEMHSLAKAVKTNGATVIIVTDEVGSGIVPDNAVSRAFRDVLGSMNSVLAAEADRVYLSVAGLTVDLKKISVRAEEEI</sequence>
<dbReference type="NCBIfam" id="NF004469">
    <property type="entry name" value="PRK05800.1"/>
    <property type="match status" value="1"/>
</dbReference>
<keyword evidence="12 19" id="KW-0547">Nucleotide-binding</keyword>
<keyword evidence="13 20" id="KW-0418">Kinase</keyword>
<dbReference type="PANTHER" id="PTHR34848">
    <property type="match status" value="1"/>
</dbReference>
<evidence type="ECO:0000256" key="7">
    <source>
        <dbReference type="ARBA" id="ARBA00007490"/>
    </source>
</evidence>
<evidence type="ECO:0000256" key="8">
    <source>
        <dbReference type="ARBA" id="ARBA00012016"/>
    </source>
</evidence>
<evidence type="ECO:0000256" key="11">
    <source>
        <dbReference type="ARBA" id="ARBA00022679"/>
    </source>
</evidence>
<keyword evidence="14" id="KW-0067">ATP-binding</keyword>
<dbReference type="OrthoDB" id="9799422at2"/>
<dbReference type="GO" id="GO:0005524">
    <property type="term" value="F:ATP binding"/>
    <property type="evidence" value="ECO:0007669"/>
    <property type="project" value="UniProtKB-KW"/>
</dbReference>
<evidence type="ECO:0000256" key="17">
    <source>
        <dbReference type="ARBA" id="ARBA00030571"/>
    </source>
</evidence>
<dbReference type="HOGENOM" id="CLU_094161_0_1_9"/>
<evidence type="ECO:0000256" key="18">
    <source>
        <dbReference type="PIRSR" id="PIRSR006135-1"/>
    </source>
</evidence>
<evidence type="ECO:0000313" key="20">
    <source>
        <dbReference type="EMBL" id="EFQ03359.1"/>
    </source>
</evidence>
<dbReference type="InterPro" id="IPR027417">
    <property type="entry name" value="P-loop_NTPase"/>
</dbReference>
<feature type="binding site" evidence="19">
    <location>
        <begin position="34"/>
        <end position="36"/>
    </location>
    <ligand>
        <name>GTP</name>
        <dbReference type="ChEBI" id="CHEBI:37565"/>
    </ligand>
</feature>
<evidence type="ECO:0000256" key="13">
    <source>
        <dbReference type="ARBA" id="ARBA00022777"/>
    </source>
</evidence>
<dbReference type="SUPFAM" id="SSF52540">
    <property type="entry name" value="P-loop containing nucleoside triphosphate hydrolases"/>
    <property type="match status" value="1"/>
</dbReference>
<feature type="active site" description="GMP-histidine intermediate" evidence="18">
    <location>
        <position position="50"/>
    </location>
</feature>
<keyword evidence="20" id="KW-0548">Nucleotidyltransferase</keyword>
<dbReference type="GO" id="GO:0005525">
    <property type="term" value="F:GTP binding"/>
    <property type="evidence" value="ECO:0007669"/>
    <property type="project" value="UniProtKB-KW"/>
</dbReference>
<dbReference type="EMBL" id="AECS01000049">
    <property type="protein sequence ID" value="EFQ03359.1"/>
    <property type="molecule type" value="Genomic_DNA"/>
</dbReference>
<feature type="binding site" evidence="19">
    <location>
        <position position="62"/>
    </location>
    <ligand>
        <name>GTP</name>
        <dbReference type="ChEBI" id="CHEBI:37565"/>
    </ligand>
</feature>
<evidence type="ECO:0000256" key="4">
    <source>
        <dbReference type="ARBA" id="ARBA00003889"/>
    </source>
</evidence>
<comment type="function">
    <text evidence="4">Catalyzes ATP-dependent phosphorylation of adenosylcobinamide and addition of GMP to adenosylcobinamide phosphate.</text>
</comment>
<feature type="binding site" evidence="19">
    <location>
        <begin position="9"/>
        <end position="16"/>
    </location>
    <ligand>
        <name>GTP</name>
        <dbReference type="ChEBI" id="CHEBI:37565"/>
    </ligand>
</feature>
<evidence type="ECO:0000256" key="1">
    <source>
        <dbReference type="ARBA" id="ARBA00000312"/>
    </source>
</evidence>
<evidence type="ECO:0000256" key="12">
    <source>
        <dbReference type="ARBA" id="ARBA00022741"/>
    </source>
</evidence>
<dbReference type="AlphaFoldDB" id="E2ZE85"/>
<dbReference type="Proteomes" id="UP000003195">
    <property type="component" value="Unassembled WGS sequence"/>
</dbReference>
<comment type="caution">
    <text evidence="20">The sequence shown here is derived from an EMBL/GenBank/DDBJ whole genome shotgun (WGS) entry which is preliminary data.</text>
</comment>
<feature type="binding site" evidence="19">
    <location>
        <position position="84"/>
    </location>
    <ligand>
        <name>GTP</name>
        <dbReference type="ChEBI" id="CHEBI:37565"/>
    </ligand>
</feature>
<evidence type="ECO:0000256" key="14">
    <source>
        <dbReference type="ARBA" id="ARBA00022840"/>
    </source>
</evidence>
<dbReference type="Gene3D" id="3.40.50.300">
    <property type="entry name" value="P-loop containing nucleotide triphosphate hydrolases"/>
    <property type="match status" value="1"/>
</dbReference>
<dbReference type="GO" id="GO:0009236">
    <property type="term" value="P:cobalamin biosynthetic process"/>
    <property type="evidence" value="ECO:0007669"/>
    <property type="project" value="UniProtKB-UniPathway"/>
</dbReference>
<comment type="pathway">
    <text evidence="5">Cofactor biosynthesis; adenosylcobalamin biosynthesis; adenosylcobalamin from cob(II)yrinate a,c-diamide: step 6/7.</text>
</comment>